<dbReference type="SMART" id="SM00479">
    <property type="entry name" value="EXOIII"/>
    <property type="match status" value="1"/>
</dbReference>
<dbReference type="SMART" id="SM00487">
    <property type="entry name" value="DEXDc"/>
    <property type="match status" value="1"/>
</dbReference>
<comment type="catalytic activity">
    <reaction evidence="11">
        <text>ATP + H2O = ADP + phosphate + H(+)</text>
        <dbReference type="Rhea" id="RHEA:13065"/>
        <dbReference type="ChEBI" id="CHEBI:15377"/>
        <dbReference type="ChEBI" id="CHEBI:15378"/>
        <dbReference type="ChEBI" id="CHEBI:30616"/>
        <dbReference type="ChEBI" id="CHEBI:43474"/>
        <dbReference type="ChEBI" id="CHEBI:456216"/>
        <dbReference type="EC" id="5.6.2.3"/>
    </reaction>
</comment>
<reference evidence="16 17" key="1">
    <citation type="journal article" date="2011" name="Microb. Cell Fact.">
        <title>Genomic analysis reveals Lactobacillus sanfranciscensis as stable element in traditional sourdoughs.</title>
        <authorList>
            <person name="Vogel R.F."/>
            <person name="Pavlovic M."/>
            <person name="Ehrmann M.A."/>
            <person name="Wiezer A."/>
            <person name="Liesegang H."/>
            <person name="Offschanka S."/>
            <person name="Voget S."/>
            <person name="Angelov A."/>
            <person name="Bocker G."/>
            <person name="Liebl W."/>
        </authorList>
    </citation>
    <scope>NUCLEOTIDE SEQUENCE [LARGE SCALE GENOMIC DNA]</scope>
    <source>
        <strain evidence="16 17">TMW 1.1304</strain>
    </source>
</reference>
<dbReference type="HAMAP" id="MF_02206">
    <property type="entry name" value="DinG_exonucl"/>
    <property type="match status" value="1"/>
</dbReference>
<dbReference type="EMBL" id="CP002461">
    <property type="protein sequence ID" value="AEN99118.1"/>
    <property type="molecule type" value="Genomic_DNA"/>
</dbReference>
<dbReference type="InterPro" id="IPR036397">
    <property type="entry name" value="RNaseH_sf"/>
</dbReference>
<dbReference type="AlphaFoldDB" id="G2KTL5"/>
<dbReference type="PANTHER" id="PTHR11472">
    <property type="entry name" value="DNA REPAIR DEAD HELICASE RAD3/XP-D SUBFAMILY MEMBER"/>
    <property type="match status" value="1"/>
</dbReference>
<dbReference type="InterPro" id="IPR006555">
    <property type="entry name" value="ATP-dep_Helicase_C"/>
</dbReference>
<dbReference type="InterPro" id="IPR013520">
    <property type="entry name" value="Ribonucl_H"/>
</dbReference>
<dbReference type="GO" id="GO:0003887">
    <property type="term" value="F:DNA-directed DNA polymerase activity"/>
    <property type="evidence" value="ECO:0007669"/>
    <property type="project" value="UniProtKB-KW"/>
</dbReference>
<dbReference type="GO" id="GO:0008408">
    <property type="term" value="F:3'-5' exonuclease activity"/>
    <property type="evidence" value="ECO:0007669"/>
    <property type="project" value="UniProtKB-UniRule"/>
</dbReference>
<dbReference type="SMART" id="SM00491">
    <property type="entry name" value="HELICc2"/>
    <property type="match status" value="1"/>
</dbReference>
<feature type="binding site" evidence="12">
    <location>
        <begin position="294"/>
        <end position="301"/>
    </location>
    <ligand>
        <name>ATP</name>
        <dbReference type="ChEBI" id="CHEBI:30616"/>
    </ligand>
</feature>
<keyword evidence="7 12" id="KW-0378">Hydrolase</keyword>
<dbReference type="PANTHER" id="PTHR11472:SF34">
    <property type="entry name" value="REGULATOR OF TELOMERE ELONGATION HELICASE 1"/>
    <property type="match status" value="1"/>
</dbReference>
<keyword evidence="17" id="KW-1185">Reference proteome</keyword>
<dbReference type="GO" id="GO:0005524">
    <property type="term" value="F:ATP binding"/>
    <property type="evidence" value="ECO:0007669"/>
    <property type="project" value="UniProtKB-UniRule"/>
</dbReference>
<keyword evidence="8 12" id="KW-0269">Exonuclease</keyword>
<dbReference type="GO" id="GO:0006260">
    <property type="term" value="P:DNA replication"/>
    <property type="evidence" value="ECO:0007669"/>
    <property type="project" value="UniProtKB-KW"/>
</dbReference>
<dbReference type="eggNOG" id="COG0847">
    <property type="taxonomic scope" value="Bacteria"/>
</dbReference>
<comment type="function">
    <text evidence="12 13">3'-5' exonuclease.</text>
</comment>
<keyword evidence="4" id="KW-0235">DNA replication</keyword>
<dbReference type="SUPFAM" id="SSF52540">
    <property type="entry name" value="P-loop containing nucleoside triphosphate hydrolases"/>
    <property type="match status" value="2"/>
</dbReference>
<dbReference type="InterPro" id="IPR014013">
    <property type="entry name" value="Helic_SF1/SF2_ATP-bd_DinG/Rad3"/>
</dbReference>
<dbReference type="Gene3D" id="3.30.420.10">
    <property type="entry name" value="Ribonuclease H-like superfamily/Ribonuclease H"/>
    <property type="match status" value="1"/>
</dbReference>
<evidence type="ECO:0000256" key="8">
    <source>
        <dbReference type="ARBA" id="ARBA00022839"/>
    </source>
</evidence>
<keyword evidence="3" id="KW-0548">Nucleotidyltransferase</keyword>
<evidence type="ECO:0000259" key="15">
    <source>
        <dbReference type="PROSITE" id="PS51193"/>
    </source>
</evidence>
<dbReference type="Pfam" id="PF00270">
    <property type="entry name" value="DEAD"/>
    <property type="match status" value="1"/>
</dbReference>
<dbReference type="InterPro" id="IPR006310">
    <property type="entry name" value="DinG"/>
</dbReference>
<evidence type="ECO:0000259" key="14">
    <source>
        <dbReference type="PROSITE" id="PS51192"/>
    </source>
</evidence>
<dbReference type="Proteomes" id="UP000001285">
    <property type="component" value="Chromosome"/>
</dbReference>
<evidence type="ECO:0000256" key="2">
    <source>
        <dbReference type="ARBA" id="ARBA00022679"/>
    </source>
</evidence>
<dbReference type="KEGG" id="lsn:LSA_07000"/>
<gene>
    <name evidence="12 13" type="primary">dinG</name>
    <name evidence="16" type="ordered locus">LSA_07000</name>
</gene>
<feature type="domain" description="Helicase ATP-binding" evidence="14">
    <location>
        <begin position="281"/>
        <end position="510"/>
    </location>
</feature>
<dbReference type="CDD" id="cd06127">
    <property type="entry name" value="DEDDh"/>
    <property type="match status" value="1"/>
</dbReference>
<feature type="domain" description="Helicase ATP-binding" evidence="15">
    <location>
        <begin position="255"/>
        <end position="532"/>
    </location>
</feature>
<evidence type="ECO:0000256" key="10">
    <source>
        <dbReference type="ARBA" id="ARBA00022932"/>
    </source>
</evidence>
<keyword evidence="6 12" id="KW-0547">Nucleotide-binding</keyword>
<dbReference type="STRING" id="714313.LSA_07000"/>
<dbReference type="SUPFAM" id="SSF53098">
    <property type="entry name" value="Ribonuclease H-like"/>
    <property type="match status" value="1"/>
</dbReference>
<dbReference type="InterPro" id="IPR045028">
    <property type="entry name" value="DinG/Rad3-like"/>
</dbReference>
<evidence type="ECO:0000256" key="12">
    <source>
        <dbReference type="HAMAP-Rule" id="MF_02206"/>
    </source>
</evidence>
<dbReference type="InterPro" id="IPR027417">
    <property type="entry name" value="P-loop_NTPase"/>
</dbReference>
<dbReference type="InterPro" id="IPR006054">
    <property type="entry name" value="DnaQ"/>
</dbReference>
<evidence type="ECO:0000256" key="9">
    <source>
        <dbReference type="ARBA" id="ARBA00022840"/>
    </source>
</evidence>
<dbReference type="Gene3D" id="3.40.50.300">
    <property type="entry name" value="P-loop containing nucleotide triphosphate hydrolases"/>
    <property type="match status" value="2"/>
</dbReference>
<evidence type="ECO:0000313" key="16">
    <source>
        <dbReference type="EMBL" id="AEN99118.1"/>
    </source>
</evidence>
<evidence type="ECO:0000256" key="5">
    <source>
        <dbReference type="ARBA" id="ARBA00022722"/>
    </source>
</evidence>
<name>G2KTL5_FRUST</name>
<keyword evidence="10" id="KW-0239">DNA-directed DNA polymerase</keyword>
<dbReference type="NCBIfam" id="TIGR00573">
    <property type="entry name" value="dnaq"/>
    <property type="match status" value="1"/>
</dbReference>
<keyword evidence="5 12" id="KW-0540">Nuclease</keyword>
<dbReference type="HOGENOM" id="CLU_012117_1_0_9"/>
<dbReference type="GO" id="GO:0016887">
    <property type="term" value="F:ATP hydrolysis activity"/>
    <property type="evidence" value="ECO:0007669"/>
    <property type="project" value="RHEA"/>
</dbReference>
<dbReference type="eggNOG" id="COG1199">
    <property type="taxonomic scope" value="Bacteria"/>
</dbReference>
<dbReference type="PROSITE" id="PS51192">
    <property type="entry name" value="HELICASE_ATP_BIND_1"/>
    <property type="match status" value="1"/>
</dbReference>
<sequence length="945" mass="108123">MRTRVGKLMNQNTTYTVVDMETTGTSIKHGDHIIQFSVSFVENNQIIDSYSTYINDGVEISEEISNLTGITSETIKNAPTFDQVAATIYKKLKNTVFVAHNVNFDFPFLNAFLEKVGFPELDIPAIDTVSLTQIFFPTLNSYRLSDLSSHFNIIHKHPHSSASDAAATAVLLIKITDKIKTIPQTTLKNILDINLELPQDTLSFISSIYQQKQSKKLELPNNLVNVEGIILKKVKSPQFIEKLKVPKFPKTKSKKLKLLEPGYQWRESQSKMMNAIYHNYTDSKKKPTNLIIEAPTGSGKTLGYLIPMAYLVQKGRPVVISTATIALQSQLQKTINHTLNEEFGFGFNSVILKGKNHYLDLNRFLLNLLIDDGNKQSQFIKAKILIWLTETDTGDLDELNLPKKAIIINQINYQSGFSDDNLDLGNYDFINRQTQMLKSTDIVITNHNYLYQNARKINETLNQKPYLVVDEASTLSDVAFNSQQKHLWLGTIKKNSGRVRNDIFQTHAENLNDIFESNNSLLSKTERIAQAVDQISETNTYLASQFAKFFMKRLNQHRSEVGLRLDKLKEFIELNQQQITKLTSLNSILQNQLKSLNFEIAQNSKRWTPADYEIFLKFNEHVTKIIKFIEQLNIFIDNFAANNFADVILMKYGLDHDPNNVILESLQLDSTNSLSKDIYKYFKPAIFTGAVLFTSKKSQFIYNQLDLNRNNTRMKRLKSNFDYANQMKLMVSNQTPMPESFDNDDYVKYLSDSIIDIYNSHPVPTLVLFNSLQLIESVYHNILINNKVPHIFASGISGSQEKIIRKFQETKNPVILGANGFWEGIDFPNNYLKSVIITRLPFAAPSNPIAKARSSYLRKEKKNPFISYTLPKAIMDLNQGMGRLLRHENDYGTITILDNRLVTRKYGEQILRSFNPDLKIITGDIENITKENKTFFNSKENDKLL</sequence>
<evidence type="ECO:0000256" key="7">
    <source>
        <dbReference type="ARBA" id="ARBA00022801"/>
    </source>
</evidence>
<dbReference type="InterPro" id="IPR011545">
    <property type="entry name" value="DEAD/DEAH_box_helicase_dom"/>
</dbReference>
<protein>
    <recommendedName>
        <fullName evidence="12 13">3'-5' exonuclease DinG</fullName>
        <ecNumber evidence="12 13">3.1.-.-</ecNumber>
    </recommendedName>
</protein>
<comment type="similarity">
    <text evidence="12 13">Belongs to the helicase family. DinG subfamily. Type 2 sub-subfamily.</text>
</comment>
<keyword evidence="2" id="KW-0808">Transferase</keyword>
<dbReference type="InterPro" id="IPR012337">
    <property type="entry name" value="RNaseH-like_sf"/>
</dbReference>
<dbReference type="Pfam" id="PF00929">
    <property type="entry name" value="RNase_T"/>
    <property type="match status" value="1"/>
</dbReference>
<evidence type="ECO:0000256" key="13">
    <source>
        <dbReference type="RuleBase" id="RU364106"/>
    </source>
</evidence>
<evidence type="ECO:0000256" key="6">
    <source>
        <dbReference type="ARBA" id="ARBA00022741"/>
    </source>
</evidence>
<evidence type="ECO:0000256" key="4">
    <source>
        <dbReference type="ARBA" id="ARBA00022705"/>
    </source>
</evidence>
<comment type="caution">
    <text evidence="12">Lacks conserved residue(s) required for the propagation of feature annotation.</text>
</comment>
<organism evidence="16 17">
    <name type="scientific">Fructilactobacillus sanfranciscensis (strain TMW 1.1304)</name>
    <name type="common">Lactobacillus sanfranciscensis</name>
    <dbReference type="NCBI Taxonomy" id="714313"/>
    <lineage>
        <taxon>Bacteria</taxon>
        <taxon>Bacillati</taxon>
        <taxon>Bacillota</taxon>
        <taxon>Bacilli</taxon>
        <taxon>Lactobacillales</taxon>
        <taxon>Lactobacillaceae</taxon>
        <taxon>Fructilactobacillus</taxon>
    </lineage>
</organism>
<evidence type="ECO:0000256" key="3">
    <source>
        <dbReference type="ARBA" id="ARBA00022695"/>
    </source>
</evidence>
<accession>G2KTL5</accession>
<evidence type="ECO:0000256" key="1">
    <source>
        <dbReference type="ARBA" id="ARBA00001966"/>
    </source>
</evidence>
<dbReference type="InterPro" id="IPR014001">
    <property type="entry name" value="Helicase_ATP-bd"/>
</dbReference>
<evidence type="ECO:0000313" key="17">
    <source>
        <dbReference type="Proteomes" id="UP000001285"/>
    </source>
</evidence>
<dbReference type="EC" id="3.1.-.-" evidence="12 13"/>
<proteinExistence type="inferred from homology"/>
<dbReference type="NCBIfam" id="TIGR01407">
    <property type="entry name" value="dinG_rel"/>
    <property type="match status" value="1"/>
</dbReference>
<dbReference type="GO" id="GO:0043139">
    <property type="term" value="F:5'-3' DNA helicase activity"/>
    <property type="evidence" value="ECO:0007669"/>
    <property type="project" value="UniProtKB-EC"/>
</dbReference>
<dbReference type="GO" id="GO:0003677">
    <property type="term" value="F:DNA binding"/>
    <property type="evidence" value="ECO:0007669"/>
    <property type="project" value="InterPro"/>
</dbReference>
<keyword evidence="9 12" id="KW-0067">ATP-binding</keyword>
<evidence type="ECO:0000256" key="11">
    <source>
        <dbReference type="ARBA" id="ARBA00048954"/>
    </source>
</evidence>
<dbReference type="PROSITE" id="PS51193">
    <property type="entry name" value="HELICASE_ATP_BIND_2"/>
    <property type="match status" value="1"/>
</dbReference>
<comment type="cofactor">
    <cofactor evidence="1">
        <name>[4Fe-4S] cluster</name>
        <dbReference type="ChEBI" id="CHEBI:49883"/>
    </cofactor>
</comment>
<dbReference type="Pfam" id="PF13307">
    <property type="entry name" value="Helicase_C_2"/>
    <property type="match status" value="1"/>
</dbReference>
<dbReference type="FunFam" id="3.30.420.10:FF:000045">
    <property type="entry name" value="3'-5' exonuclease DinG"/>
    <property type="match status" value="1"/>
</dbReference>